<proteinExistence type="predicted"/>
<dbReference type="OrthoDB" id="9992187at2759"/>
<organism evidence="2 3">
    <name type="scientific">Rotaria magnacalcarata</name>
    <dbReference type="NCBI Taxonomy" id="392030"/>
    <lineage>
        <taxon>Eukaryota</taxon>
        <taxon>Metazoa</taxon>
        <taxon>Spiralia</taxon>
        <taxon>Gnathifera</taxon>
        <taxon>Rotifera</taxon>
        <taxon>Eurotatoria</taxon>
        <taxon>Bdelloidea</taxon>
        <taxon>Philodinida</taxon>
        <taxon>Philodinidae</taxon>
        <taxon>Rotaria</taxon>
    </lineage>
</organism>
<evidence type="ECO:0000256" key="1">
    <source>
        <dbReference type="SAM" id="MobiDB-lite"/>
    </source>
</evidence>
<accession>A0A816CA11</accession>
<reference evidence="2" key="1">
    <citation type="submission" date="2021-02" db="EMBL/GenBank/DDBJ databases">
        <authorList>
            <person name="Nowell W R."/>
        </authorList>
    </citation>
    <scope>NUCLEOTIDE SEQUENCE</scope>
</reference>
<dbReference type="Proteomes" id="UP000663834">
    <property type="component" value="Unassembled WGS sequence"/>
</dbReference>
<dbReference type="AlphaFoldDB" id="A0A816CA11"/>
<feature type="region of interest" description="Disordered" evidence="1">
    <location>
        <begin position="352"/>
        <end position="378"/>
    </location>
</feature>
<evidence type="ECO:0000313" key="3">
    <source>
        <dbReference type="Proteomes" id="UP000663834"/>
    </source>
</evidence>
<sequence length="378" mass="45057">MVNAFDTIDSNIELIYKFRFDNSDKHVQLTQQQLDLIPYLSTLVANEDEHSSIENFIREYILKPPIYYSPFMAILHTITSDQPYNLFNKLDEDENILDILQLFNYLDVNSFPCPLIERKYLFQLYPTTTIIEQEGIEYYEVKNVLEARNTAAEFVIALSQKKYNLKDIKTIERIFSFLIIIFSHTDFFSSRFRHHALIIVNEYCLSLFSTKQQVQLPTIQQIAKNKIVDSWVYLFNNEQLLPENFKNDFPWKGVYKSIQKNKTNDILAWDLSEIDLPNFEFDSLESWNEPFQIEDIDIFRCIHVHSSLYFKLDSIEQSLNMFLESDVEWPLINKNRNYKHIYMSEAESARSGRFNSLPKRPKVDKFKNRFGPRDKKYR</sequence>
<protein>
    <submittedName>
        <fullName evidence="2">Uncharacterized protein</fullName>
    </submittedName>
</protein>
<comment type="caution">
    <text evidence="2">The sequence shown here is derived from an EMBL/GenBank/DDBJ whole genome shotgun (WGS) entry which is preliminary data.</text>
</comment>
<evidence type="ECO:0000313" key="2">
    <source>
        <dbReference type="EMBL" id="CAF1618716.1"/>
    </source>
</evidence>
<dbReference type="EMBL" id="CAJNOW010013203">
    <property type="protein sequence ID" value="CAF1618716.1"/>
    <property type="molecule type" value="Genomic_DNA"/>
</dbReference>
<feature type="compositionally biased region" description="Basic and acidic residues" evidence="1">
    <location>
        <begin position="361"/>
        <end position="378"/>
    </location>
</feature>
<gene>
    <name evidence="2" type="ORF">KQP761_LOCUS24378</name>
</gene>
<name>A0A816CA11_9BILA</name>